<accession>A0A743EF25</accession>
<protein>
    <submittedName>
        <fullName evidence="1">Molecular chaperone DnaJ</fullName>
    </submittedName>
</protein>
<gene>
    <name evidence="1" type="ORF">G8K31_002824</name>
</gene>
<dbReference type="AlphaFoldDB" id="A0A743EF25"/>
<proteinExistence type="predicted"/>
<evidence type="ECO:0000313" key="1">
    <source>
        <dbReference type="EMBL" id="HAF1886900.1"/>
    </source>
</evidence>
<name>A0A743EF25_SALER</name>
<dbReference type="EMBL" id="DAAUIG010000005">
    <property type="protein sequence ID" value="HAF1886900.1"/>
    <property type="molecule type" value="Genomic_DNA"/>
</dbReference>
<organism evidence="1">
    <name type="scientific">Salmonella enterica</name>
    <name type="common">Salmonella choleraesuis</name>
    <dbReference type="NCBI Taxonomy" id="28901"/>
    <lineage>
        <taxon>Bacteria</taxon>
        <taxon>Pseudomonadati</taxon>
        <taxon>Pseudomonadota</taxon>
        <taxon>Gammaproteobacteria</taxon>
        <taxon>Enterobacterales</taxon>
        <taxon>Enterobacteriaceae</taxon>
        <taxon>Salmonella</taxon>
    </lineage>
</organism>
<comment type="caution">
    <text evidence="1">The sequence shown here is derived from an EMBL/GenBank/DDBJ whole genome shotgun (WGS) entry which is preliminary data.</text>
</comment>
<reference evidence="1" key="1">
    <citation type="journal article" date="2018" name="Genome Biol.">
        <title>SKESA: strategic k-mer extension for scrupulous assemblies.</title>
        <authorList>
            <person name="Souvorov A."/>
            <person name="Agarwala R."/>
            <person name="Lipman D.J."/>
        </authorList>
    </citation>
    <scope>NUCLEOTIDE SEQUENCE</scope>
    <source>
        <strain evidence="1">MA.MC_06-0610</strain>
    </source>
</reference>
<sequence length="319" mass="35014">MNKDGKPMTTITKEEVKAFIEQIESDLANGWEAQIFELKLARIALASLEAEPIGAFHIADQQVGGTSDYIKDGEWPIDNGVIDVYAVPPVQETGVYQDMLNIIGLLENNEWAEHCTNTVLGSLLESEITRLVSKEQPTPVVPDEWTIQDAVKFCRETGRQDAGSAMEAWNACRAAMLQGGQPVSNRDELQVIGWLRSDYNSDDKRDPNAPLFMLGSNDPSDAWGVKYIPLSGNSPVIPGGWVMVPKKLTAENGAKSLLSGEFLETTFISCPECFADEECESCDGSGRIKIEVPVSWTTIKAIWNKGVEHFRSSTATGDN</sequence>
<reference evidence="1" key="2">
    <citation type="submission" date="2020-02" db="EMBL/GenBank/DDBJ databases">
        <authorList>
            <consortium name="NCBI Pathogen Detection Project"/>
        </authorList>
    </citation>
    <scope>NUCLEOTIDE SEQUENCE</scope>
    <source>
        <strain evidence="1">MA.MC_06-0610</strain>
    </source>
</reference>